<evidence type="ECO:0000313" key="4">
    <source>
        <dbReference type="EMBL" id="KMZ65900.1"/>
    </source>
</evidence>
<evidence type="ECO:0000256" key="1">
    <source>
        <dbReference type="ARBA" id="ARBA00007626"/>
    </source>
</evidence>
<accession>A0A0K9PCF0</accession>
<dbReference type="PANTHER" id="PTHR47939">
    <property type="entry name" value="MEMBRANE-ASSOCIATED SALT-INDUCIBLE PROTEIN-LIKE"/>
    <property type="match status" value="1"/>
</dbReference>
<name>A0A0K9PCF0_ZOSMR</name>
<dbReference type="AlphaFoldDB" id="A0A0K9PCF0"/>
<dbReference type="Gene3D" id="1.25.40.10">
    <property type="entry name" value="Tetratricopeptide repeat domain"/>
    <property type="match status" value="6"/>
</dbReference>
<dbReference type="PANTHER" id="PTHR47939:SF6">
    <property type="entry name" value="OS03G0168400 PROTEIN"/>
    <property type="match status" value="1"/>
</dbReference>
<organism evidence="4 5">
    <name type="scientific">Zostera marina</name>
    <name type="common">Eelgrass</name>
    <dbReference type="NCBI Taxonomy" id="29655"/>
    <lineage>
        <taxon>Eukaryota</taxon>
        <taxon>Viridiplantae</taxon>
        <taxon>Streptophyta</taxon>
        <taxon>Embryophyta</taxon>
        <taxon>Tracheophyta</taxon>
        <taxon>Spermatophyta</taxon>
        <taxon>Magnoliopsida</taxon>
        <taxon>Liliopsida</taxon>
        <taxon>Zosteraceae</taxon>
        <taxon>Zostera</taxon>
    </lineage>
</organism>
<protein>
    <recommendedName>
        <fullName evidence="6">Pentatricopeptide repeat-containing protein</fullName>
    </recommendedName>
</protein>
<feature type="repeat" description="PPR" evidence="3">
    <location>
        <begin position="964"/>
        <end position="998"/>
    </location>
</feature>
<dbReference type="Pfam" id="PF13041">
    <property type="entry name" value="PPR_2"/>
    <property type="match status" value="3"/>
</dbReference>
<dbReference type="NCBIfam" id="TIGR00756">
    <property type="entry name" value="PPR"/>
    <property type="match status" value="4"/>
</dbReference>
<keyword evidence="5" id="KW-1185">Reference proteome</keyword>
<dbReference type="GO" id="GO:0003729">
    <property type="term" value="F:mRNA binding"/>
    <property type="evidence" value="ECO:0000318"/>
    <property type="project" value="GO_Central"/>
</dbReference>
<keyword evidence="2" id="KW-0677">Repeat</keyword>
<feature type="repeat" description="PPR" evidence="3">
    <location>
        <begin position="328"/>
        <end position="362"/>
    </location>
</feature>
<evidence type="ECO:0000256" key="2">
    <source>
        <dbReference type="ARBA" id="ARBA00022737"/>
    </source>
</evidence>
<reference evidence="5" key="1">
    <citation type="journal article" date="2016" name="Nature">
        <title>The genome of the seagrass Zostera marina reveals angiosperm adaptation to the sea.</title>
        <authorList>
            <person name="Olsen J.L."/>
            <person name="Rouze P."/>
            <person name="Verhelst B."/>
            <person name="Lin Y.-C."/>
            <person name="Bayer T."/>
            <person name="Collen J."/>
            <person name="Dattolo E."/>
            <person name="De Paoli E."/>
            <person name="Dittami S."/>
            <person name="Maumus F."/>
            <person name="Michel G."/>
            <person name="Kersting A."/>
            <person name="Lauritano C."/>
            <person name="Lohaus R."/>
            <person name="Toepel M."/>
            <person name="Tonon T."/>
            <person name="Vanneste K."/>
            <person name="Amirebrahimi M."/>
            <person name="Brakel J."/>
            <person name="Bostroem C."/>
            <person name="Chovatia M."/>
            <person name="Grimwood J."/>
            <person name="Jenkins J.W."/>
            <person name="Jueterbock A."/>
            <person name="Mraz A."/>
            <person name="Stam W.T."/>
            <person name="Tice H."/>
            <person name="Bornberg-Bauer E."/>
            <person name="Green P.J."/>
            <person name="Pearson G.A."/>
            <person name="Procaccini G."/>
            <person name="Duarte C.M."/>
            <person name="Schmutz J."/>
            <person name="Reusch T.B.H."/>
            <person name="Van de Peer Y."/>
        </authorList>
    </citation>
    <scope>NUCLEOTIDE SEQUENCE [LARGE SCALE GENOMIC DNA]</scope>
    <source>
        <strain evidence="5">cv. Finnish</strain>
    </source>
</reference>
<feature type="repeat" description="PPR" evidence="3">
    <location>
        <begin position="999"/>
        <end position="1033"/>
    </location>
</feature>
<dbReference type="InterPro" id="IPR050667">
    <property type="entry name" value="PPR-containing_protein"/>
</dbReference>
<comment type="caution">
    <text evidence="4">The sequence shown here is derived from an EMBL/GenBank/DDBJ whole genome shotgun (WGS) entry which is preliminary data.</text>
</comment>
<dbReference type="STRING" id="29655.A0A0K9PCF0"/>
<sequence length="1186" mass="136173">MLTLQDLLRSSIHMSPGTMRRFWRVSALQPYHVLKILLQFDADCGTALSTTKLGFLYQLFHFASDDSHSSPPYFNTFRHLPASYSLLLSMLLRAGMLRQAEIVFSHAEQRKIKLPSTVYIDFVCGYVAAHQVDNSMTWYQRSRTLGTISVPLNASSFQHLLHLLLENEDDRYLDFYLDMMDMRITAWDDHSLYAAIRILCRKKKLMEASHLIGKILRISKPFDSVSLVDMIANGYCDNYDPESVITFLKDWGFPAPTTPICNKIIFTVCQDSGSDRAWLIFKQLEALGGFYPDSSTFGNLISWSCKERKIRNAFKYMSELLSRNLKSDVNAYNALISGLFKEGMSDCTWDVFLDMAEVGIKPEMSTFRLLLAGYCRNRAFDCTKPVLKEMVGYGLMSFAPLDDSISKTFSLLGLDSLGVKIKRLDGTGVQKAEFFDSIGNGMFLDTDTDLYDQILTKILDDSLFPNFDFMLLEECKKGNTETAIKIKKKAIHRGQKLTMHTYSVLSEHLNAVSQHQDQDDNEIVLLFHEMQEFFNVMDHRTLNVFVQLLSKKGFMVKASHVLDLLFKRQFSVDYETIGDLIICSCKKRDQTRFRNYWNLAQKNGWLPRIDDFEVYSRHLCLFGMLKEVVYIFKKALQKHPDSISTILGNVVKQLCLLGSSSTAHALVEEVMDRKFILDYELFENLIKGFCKELKFIEAVSVLDVMLLTKRINISVDICLLLIPILCRLGHIDKAMKLKHAMLQCSESHEISFLMYKHLVIELVKIGNVGKAYFQMYEMWKRGLCSDCDILNIFVDMYAKDNNSRKIQESLCFMLKMNMNMSISTFRSLIRNNCVHRRPVDCLYLRNAFSIGKSIYHSPIFNNILIFYLFQAGNCSLVEVILDEIQQHMSNIVLDDVSYNFLVYGYFKCGKSAKSVEALNSMVSRGMVPSKRSFKIVIRYLCTQFDLKGALDLSKFMECRCIKHGSVVQNSLIQNLLAHGQLEEAELLLTRLERNNMVPNNICYDILIRKLCQHGKIYMAIHLLNLMIKKGNFPSETSYNFIVNELICLEDFDQALDFHTEMQHKKLNLRVETCSALIHGLCRSGRIDDARMLLETSISSGMALSPKTVRLVVDKYYADNDLFKASNLLQRMQQHHGYLLDFEIQWSLVGNLSDANNNRNFGRNEGCFLSHLLGQSGFTHKVDDADS</sequence>
<feature type="repeat" description="PPR" evidence="3">
    <location>
        <begin position="1069"/>
        <end position="1103"/>
    </location>
</feature>
<dbReference type="Pfam" id="PF01535">
    <property type="entry name" value="PPR"/>
    <property type="match status" value="3"/>
</dbReference>
<proteinExistence type="inferred from homology"/>
<comment type="similarity">
    <text evidence="1">Belongs to the PPR family. P subfamily.</text>
</comment>
<dbReference type="OMA" id="QWGHDIS"/>
<dbReference type="PROSITE" id="PS51375">
    <property type="entry name" value="PPR"/>
    <property type="match status" value="5"/>
</dbReference>
<evidence type="ECO:0000256" key="3">
    <source>
        <dbReference type="PROSITE-ProRule" id="PRU00708"/>
    </source>
</evidence>
<gene>
    <name evidence="4" type="ORF">ZOSMA_306G00050</name>
</gene>
<dbReference type="Proteomes" id="UP000036987">
    <property type="component" value="Unassembled WGS sequence"/>
</dbReference>
<dbReference type="EMBL" id="LFYR01000999">
    <property type="protein sequence ID" value="KMZ65900.1"/>
    <property type="molecule type" value="Genomic_DNA"/>
</dbReference>
<evidence type="ECO:0000313" key="5">
    <source>
        <dbReference type="Proteomes" id="UP000036987"/>
    </source>
</evidence>
<evidence type="ECO:0008006" key="6">
    <source>
        <dbReference type="Google" id="ProtNLM"/>
    </source>
</evidence>
<feature type="repeat" description="PPR" evidence="3">
    <location>
        <begin position="894"/>
        <end position="928"/>
    </location>
</feature>
<dbReference type="InterPro" id="IPR002885">
    <property type="entry name" value="PPR_rpt"/>
</dbReference>
<dbReference type="OrthoDB" id="773543at2759"/>
<dbReference type="InterPro" id="IPR011990">
    <property type="entry name" value="TPR-like_helical_dom_sf"/>
</dbReference>